<sequence>MLPTLKDCNQESKEQTQQAENLCTKHKQGMKSSNKESIQVKPVATDVTELTMVANTCNILEEEEHRGWRTCFSWLFRLFRRRRGRHSKKHLDSHDVAAQQSAACVMSLVNDVEDEKEVVKQEKSLTKMLSNDLLLCVMDVAEEQHEYMEAKSVEGRVVEEQREGRPVLSWAEEVTQAEEQGLDVFAPVSDALLDVLHHFAPATLTHSKVAISEHSHARNSANTTTPAARRRARRKVLAALRAKSEASTRNDKNMIIDAATTCKMCASLEEEDAAANTSSCKINPIPEAKGT</sequence>
<comment type="caution">
    <text evidence="2">The sequence shown here is derived from an EMBL/GenBank/DDBJ whole genome shotgun (WGS) entry which is preliminary data.</text>
</comment>
<dbReference type="AlphaFoldDB" id="A0A5B7H8F4"/>
<reference evidence="2 3" key="1">
    <citation type="submission" date="2019-05" db="EMBL/GenBank/DDBJ databases">
        <title>Another draft genome of Portunus trituberculatus and its Hox gene families provides insights of decapod evolution.</title>
        <authorList>
            <person name="Jeong J.-H."/>
            <person name="Song I."/>
            <person name="Kim S."/>
            <person name="Choi T."/>
            <person name="Kim D."/>
            <person name="Ryu S."/>
            <person name="Kim W."/>
        </authorList>
    </citation>
    <scope>NUCLEOTIDE SEQUENCE [LARGE SCALE GENOMIC DNA]</scope>
    <source>
        <tissue evidence="2">Muscle</tissue>
    </source>
</reference>
<protein>
    <submittedName>
        <fullName evidence="2">Uncharacterized protein</fullName>
    </submittedName>
</protein>
<proteinExistence type="predicted"/>
<feature type="region of interest" description="Disordered" evidence="1">
    <location>
        <begin position="213"/>
        <end position="232"/>
    </location>
</feature>
<name>A0A5B7H8F4_PORTR</name>
<accession>A0A5B7H8F4</accession>
<dbReference type="EMBL" id="VSRR010023224">
    <property type="protein sequence ID" value="MPC65328.1"/>
    <property type="molecule type" value="Genomic_DNA"/>
</dbReference>
<gene>
    <name evidence="2" type="ORF">E2C01_059461</name>
</gene>
<dbReference type="Proteomes" id="UP000324222">
    <property type="component" value="Unassembled WGS sequence"/>
</dbReference>
<evidence type="ECO:0000256" key="1">
    <source>
        <dbReference type="SAM" id="MobiDB-lite"/>
    </source>
</evidence>
<evidence type="ECO:0000313" key="2">
    <source>
        <dbReference type="EMBL" id="MPC65328.1"/>
    </source>
</evidence>
<organism evidence="2 3">
    <name type="scientific">Portunus trituberculatus</name>
    <name type="common">Swimming crab</name>
    <name type="synonym">Neptunus trituberculatus</name>
    <dbReference type="NCBI Taxonomy" id="210409"/>
    <lineage>
        <taxon>Eukaryota</taxon>
        <taxon>Metazoa</taxon>
        <taxon>Ecdysozoa</taxon>
        <taxon>Arthropoda</taxon>
        <taxon>Crustacea</taxon>
        <taxon>Multicrustacea</taxon>
        <taxon>Malacostraca</taxon>
        <taxon>Eumalacostraca</taxon>
        <taxon>Eucarida</taxon>
        <taxon>Decapoda</taxon>
        <taxon>Pleocyemata</taxon>
        <taxon>Brachyura</taxon>
        <taxon>Eubrachyura</taxon>
        <taxon>Portunoidea</taxon>
        <taxon>Portunidae</taxon>
        <taxon>Portuninae</taxon>
        <taxon>Portunus</taxon>
    </lineage>
</organism>
<evidence type="ECO:0000313" key="3">
    <source>
        <dbReference type="Proteomes" id="UP000324222"/>
    </source>
</evidence>
<keyword evidence="3" id="KW-1185">Reference proteome</keyword>